<proteinExistence type="predicted"/>
<sequence>MKSGFYDELSEKTYNEIPRIPASNRVMLHVSPFSVGQSYVTAKVENRRGDTVNINIEGGRLGVDLQETLFRLGDNRLPKHAYIVTTINETGRILARKVPVLGVKDWLLIYEDDLFLLAVKDAYDEIEIMVV</sequence>
<organism evidence="1 2">
    <name type="scientific">Nitrososphaera viennensis EN76</name>
    <dbReference type="NCBI Taxonomy" id="926571"/>
    <lineage>
        <taxon>Archaea</taxon>
        <taxon>Nitrososphaerota</taxon>
        <taxon>Nitrososphaeria</taxon>
        <taxon>Nitrososphaerales</taxon>
        <taxon>Nitrososphaeraceae</taxon>
        <taxon>Nitrososphaera</taxon>
    </lineage>
</organism>
<evidence type="ECO:0000313" key="1">
    <source>
        <dbReference type="EMBL" id="AIC14183.1"/>
    </source>
</evidence>
<gene>
    <name evidence="1" type="ORF">NVIE_000020</name>
</gene>
<keyword evidence="2" id="KW-1185">Reference proteome</keyword>
<evidence type="ECO:0000313" key="2">
    <source>
        <dbReference type="Proteomes" id="UP000027093"/>
    </source>
</evidence>
<dbReference type="EMBL" id="CP007536">
    <property type="protein sequence ID" value="AIC14183.1"/>
    <property type="molecule type" value="Genomic_DNA"/>
</dbReference>
<dbReference type="Proteomes" id="UP000027093">
    <property type="component" value="Chromosome"/>
</dbReference>
<dbReference type="OrthoDB" id="7164at2157"/>
<dbReference type="HOGENOM" id="CLU_158398_0_0_2"/>
<dbReference type="GeneID" id="74945268"/>
<protein>
    <submittedName>
        <fullName evidence="1">Uncharacterized protein</fullName>
    </submittedName>
</protein>
<name>A0A060HEX2_9ARCH</name>
<dbReference type="KEGG" id="nvn:NVIE_000020"/>
<accession>A0A060HEX2</accession>
<dbReference type="RefSeq" id="WP_075053446.1">
    <property type="nucleotide sequence ID" value="NZ_CP007536.1"/>
</dbReference>
<dbReference type="AlphaFoldDB" id="A0A060HEX2"/>
<reference evidence="1 2" key="1">
    <citation type="journal article" date="2014" name="Int. J. Syst. Evol. Microbiol.">
        <title>Nitrososphaera viennensis gen. nov., sp. nov., an aerobic and mesophilic, ammonia-oxidizing archaeon from soil and a member of the archaeal phylum Thaumarchaeota.</title>
        <authorList>
            <person name="Stieglmeier M."/>
            <person name="Klingl A."/>
            <person name="Alves R.J."/>
            <person name="Rittmann S.K."/>
            <person name="Melcher M."/>
            <person name="Leisch N."/>
            <person name="Schleper C."/>
        </authorList>
    </citation>
    <scope>NUCLEOTIDE SEQUENCE [LARGE SCALE GENOMIC DNA]</scope>
    <source>
        <strain evidence="1">EN76</strain>
    </source>
</reference>